<keyword evidence="5 7" id="KW-0413">Isomerase</keyword>
<dbReference type="UniPathway" id="UPA00109">
    <property type="reaction ID" value="UER00181"/>
</dbReference>
<comment type="pathway">
    <text evidence="1 7">Carbohydrate degradation; glycolysis; D-glyceraldehyde 3-phosphate and glycerone phosphate from D-glucose: step 2/4.</text>
</comment>
<gene>
    <name evidence="8" type="ORF">SAMN04488503_3173</name>
</gene>
<dbReference type="Proteomes" id="UP000198324">
    <property type="component" value="Unassembled WGS sequence"/>
</dbReference>
<dbReference type="PANTHER" id="PTHR11469:SF1">
    <property type="entry name" value="GLUCOSE-6-PHOSPHATE ISOMERASE"/>
    <property type="match status" value="1"/>
</dbReference>
<dbReference type="PRINTS" id="PR00662">
    <property type="entry name" value="G6PISOMERASE"/>
</dbReference>
<dbReference type="PROSITE" id="PS00765">
    <property type="entry name" value="P_GLUCOSE_ISOMERASE_1"/>
    <property type="match status" value="1"/>
</dbReference>
<evidence type="ECO:0000313" key="8">
    <source>
        <dbReference type="EMBL" id="SNS20461.1"/>
    </source>
</evidence>
<dbReference type="GO" id="GO:0048029">
    <property type="term" value="F:monosaccharide binding"/>
    <property type="evidence" value="ECO:0007669"/>
    <property type="project" value="TreeGrafter"/>
</dbReference>
<protein>
    <recommendedName>
        <fullName evidence="7">Glucose-6-phosphate isomerase</fullName>
        <ecNumber evidence="7">5.3.1.9</ecNumber>
    </recommendedName>
</protein>
<organism evidence="8 9">
    <name type="scientific">Humidesulfovibrio mexicanus</name>
    <dbReference type="NCBI Taxonomy" id="147047"/>
    <lineage>
        <taxon>Bacteria</taxon>
        <taxon>Pseudomonadati</taxon>
        <taxon>Thermodesulfobacteriota</taxon>
        <taxon>Desulfovibrionia</taxon>
        <taxon>Desulfovibrionales</taxon>
        <taxon>Desulfovibrionaceae</taxon>
        <taxon>Humidesulfovibrio</taxon>
    </lineage>
</organism>
<name>A0A239CLA6_9BACT</name>
<reference evidence="8 9" key="1">
    <citation type="submission" date="2017-06" db="EMBL/GenBank/DDBJ databases">
        <authorList>
            <person name="Kim H.J."/>
            <person name="Triplett B.A."/>
        </authorList>
    </citation>
    <scope>NUCLEOTIDE SEQUENCE [LARGE SCALE GENOMIC DNA]</scope>
    <source>
        <strain evidence="8 9">DSM 13116</strain>
    </source>
</reference>
<evidence type="ECO:0000256" key="5">
    <source>
        <dbReference type="ARBA" id="ARBA00023235"/>
    </source>
</evidence>
<dbReference type="RefSeq" id="WP_089275360.1">
    <property type="nucleotide sequence ID" value="NZ_FZOC01000008.1"/>
</dbReference>
<dbReference type="InterPro" id="IPR018189">
    <property type="entry name" value="Phosphoglucose_isomerase_CS"/>
</dbReference>
<evidence type="ECO:0000256" key="2">
    <source>
        <dbReference type="ARBA" id="ARBA00006604"/>
    </source>
</evidence>
<dbReference type="GO" id="GO:0006096">
    <property type="term" value="P:glycolytic process"/>
    <property type="evidence" value="ECO:0007669"/>
    <property type="project" value="UniProtKB-UniPathway"/>
</dbReference>
<dbReference type="GO" id="GO:0051156">
    <property type="term" value="P:glucose 6-phosphate metabolic process"/>
    <property type="evidence" value="ECO:0007669"/>
    <property type="project" value="TreeGrafter"/>
</dbReference>
<dbReference type="CDD" id="cd05015">
    <property type="entry name" value="SIS_PGI_1"/>
    <property type="match status" value="1"/>
</dbReference>
<evidence type="ECO:0000256" key="3">
    <source>
        <dbReference type="ARBA" id="ARBA00022432"/>
    </source>
</evidence>
<keyword evidence="3 7" id="KW-0312">Gluconeogenesis</keyword>
<dbReference type="PANTHER" id="PTHR11469">
    <property type="entry name" value="GLUCOSE-6-PHOSPHATE ISOMERASE"/>
    <property type="match status" value="1"/>
</dbReference>
<dbReference type="GO" id="GO:0006094">
    <property type="term" value="P:gluconeogenesis"/>
    <property type="evidence" value="ECO:0007669"/>
    <property type="project" value="UniProtKB-KW"/>
</dbReference>
<dbReference type="SUPFAM" id="SSF53697">
    <property type="entry name" value="SIS domain"/>
    <property type="match status" value="1"/>
</dbReference>
<accession>A0A239CLA6</accession>
<dbReference type="PROSITE" id="PS51463">
    <property type="entry name" value="P_GLUCOSE_ISOMERASE_3"/>
    <property type="match status" value="1"/>
</dbReference>
<evidence type="ECO:0000256" key="4">
    <source>
        <dbReference type="ARBA" id="ARBA00023152"/>
    </source>
</evidence>
<sequence>MTAARKDVLDWTNARWDRLPTAPALRDRAGEMAQKLAAEVAGGRLPFLSMPFLPELTQSLAELEAGFLGRFRHMLLLGIGGSALGARALQKAFAPSQDLPGHAGKSLWILDNVDAASLEAHLSRLPAAETLVYVVSKSGDTIETIGQYFLVKQWLKNELPDAWKDHLLLNTDAQKGYLRQEAAQFGIRTLPVPDNLGGRYSALSAVGLVPAAFLGMDWRGLVQGFQSVAAPLAHAGLSAGGLAAQPSFEFAVWAKALMDAGYSELITFFYIPAWSSFADWFAQLWAESLGKDGQGSQPVPAVGVTDQHSVNQMFLDGPRNKACLFVERAAGPAGPTFPADLPEIFDYLRGKRFGELLPAEALGTRMALCANEVPLVALRLTADDAFGAGRMMALLGAATLLTGWLMGVNPVDQPAVELGKRLAKARLGADGLAAEKSDLAAYTGCCRDEREF</sequence>
<evidence type="ECO:0000256" key="1">
    <source>
        <dbReference type="ARBA" id="ARBA00004926"/>
    </source>
</evidence>
<dbReference type="GO" id="GO:0004347">
    <property type="term" value="F:glucose-6-phosphate isomerase activity"/>
    <property type="evidence" value="ECO:0007669"/>
    <property type="project" value="UniProtKB-EC"/>
</dbReference>
<dbReference type="AlphaFoldDB" id="A0A239CLA6"/>
<proteinExistence type="inferred from homology"/>
<evidence type="ECO:0000256" key="7">
    <source>
        <dbReference type="RuleBase" id="RU000612"/>
    </source>
</evidence>
<keyword evidence="4 7" id="KW-0324">Glycolysis</keyword>
<evidence type="ECO:0000256" key="6">
    <source>
        <dbReference type="ARBA" id="ARBA00029321"/>
    </source>
</evidence>
<dbReference type="InterPro" id="IPR035476">
    <property type="entry name" value="SIS_PGI_1"/>
</dbReference>
<dbReference type="InterPro" id="IPR001672">
    <property type="entry name" value="G6P_Isomerase"/>
</dbReference>
<evidence type="ECO:0000313" key="9">
    <source>
        <dbReference type="Proteomes" id="UP000198324"/>
    </source>
</evidence>
<dbReference type="EC" id="5.3.1.9" evidence="7"/>
<dbReference type="Gene3D" id="3.40.50.10490">
    <property type="entry name" value="Glucose-6-phosphate isomerase like protein, domain 1"/>
    <property type="match status" value="2"/>
</dbReference>
<keyword evidence="9" id="KW-1185">Reference proteome</keyword>
<dbReference type="GO" id="GO:0097367">
    <property type="term" value="F:carbohydrate derivative binding"/>
    <property type="evidence" value="ECO:0007669"/>
    <property type="project" value="InterPro"/>
</dbReference>
<dbReference type="OrthoDB" id="140919at2"/>
<dbReference type="InterPro" id="IPR046348">
    <property type="entry name" value="SIS_dom_sf"/>
</dbReference>
<dbReference type="EMBL" id="FZOC01000008">
    <property type="protein sequence ID" value="SNS20461.1"/>
    <property type="molecule type" value="Genomic_DNA"/>
</dbReference>
<comment type="similarity">
    <text evidence="2 7">Belongs to the GPI family.</text>
</comment>
<dbReference type="Pfam" id="PF00342">
    <property type="entry name" value="PGI"/>
    <property type="match status" value="1"/>
</dbReference>
<dbReference type="GO" id="GO:0005829">
    <property type="term" value="C:cytosol"/>
    <property type="evidence" value="ECO:0007669"/>
    <property type="project" value="TreeGrafter"/>
</dbReference>
<comment type="catalytic activity">
    <reaction evidence="6 7">
        <text>alpha-D-glucose 6-phosphate = beta-D-fructose 6-phosphate</text>
        <dbReference type="Rhea" id="RHEA:11816"/>
        <dbReference type="ChEBI" id="CHEBI:57634"/>
        <dbReference type="ChEBI" id="CHEBI:58225"/>
        <dbReference type="EC" id="5.3.1.9"/>
    </reaction>
</comment>